<dbReference type="RefSeq" id="WP_311631548.1">
    <property type="nucleotide sequence ID" value="NZ_JAVREN010000024.1"/>
</dbReference>
<name>A0ABU2LAW7_9ACTN</name>
<accession>A0ABU2LAW7</accession>
<dbReference type="Proteomes" id="UP001183388">
    <property type="component" value="Unassembled WGS sequence"/>
</dbReference>
<evidence type="ECO:0000313" key="3">
    <source>
        <dbReference type="EMBL" id="MDT0308606.1"/>
    </source>
</evidence>
<keyword evidence="1" id="KW-0472">Membrane</keyword>
<dbReference type="InterPro" id="IPR055648">
    <property type="entry name" value="DUF7224"/>
</dbReference>
<feature type="transmembrane region" description="Helical" evidence="1">
    <location>
        <begin position="129"/>
        <end position="148"/>
    </location>
</feature>
<feature type="transmembrane region" description="Helical" evidence="1">
    <location>
        <begin position="155"/>
        <end position="173"/>
    </location>
</feature>
<keyword evidence="1" id="KW-0812">Transmembrane</keyword>
<evidence type="ECO:0000256" key="1">
    <source>
        <dbReference type="SAM" id="Phobius"/>
    </source>
</evidence>
<feature type="transmembrane region" description="Helical" evidence="1">
    <location>
        <begin position="52"/>
        <end position="71"/>
    </location>
</feature>
<feature type="transmembrane region" description="Helical" evidence="1">
    <location>
        <begin position="202"/>
        <end position="223"/>
    </location>
</feature>
<evidence type="ECO:0000313" key="4">
    <source>
        <dbReference type="Proteomes" id="UP001183388"/>
    </source>
</evidence>
<protein>
    <recommendedName>
        <fullName evidence="2">DUF7224 domain-containing protein</fullName>
    </recommendedName>
</protein>
<dbReference type="Pfam" id="PF23866">
    <property type="entry name" value="DUF7224"/>
    <property type="match status" value="1"/>
</dbReference>
<reference evidence="4" key="1">
    <citation type="submission" date="2023-07" db="EMBL/GenBank/DDBJ databases">
        <title>30 novel species of actinomycetes from the DSMZ collection.</title>
        <authorList>
            <person name="Nouioui I."/>
        </authorList>
    </citation>
    <scope>NUCLEOTIDE SEQUENCE [LARGE SCALE GENOMIC DNA]</scope>
    <source>
        <strain evidence="4">DSM 44917</strain>
    </source>
</reference>
<organism evidence="3 4">
    <name type="scientific">Streptomyces boetiae</name>
    <dbReference type="NCBI Taxonomy" id="3075541"/>
    <lineage>
        <taxon>Bacteria</taxon>
        <taxon>Bacillati</taxon>
        <taxon>Actinomycetota</taxon>
        <taxon>Actinomycetes</taxon>
        <taxon>Kitasatosporales</taxon>
        <taxon>Streptomycetaceae</taxon>
        <taxon>Streptomyces</taxon>
    </lineage>
</organism>
<dbReference type="EMBL" id="JAVREN010000024">
    <property type="protein sequence ID" value="MDT0308606.1"/>
    <property type="molecule type" value="Genomic_DNA"/>
</dbReference>
<keyword evidence="1" id="KW-1133">Transmembrane helix</keyword>
<proteinExistence type="predicted"/>
<feature type="transmembrane region" description="Helical" evidence="1">
    <location>
        <begin position="12"/>
        <end position="32"/>
    </location>
</feature>
<keyword evidence="4" id="KW-1185">Reference proteome</keyword>
<comment type="caution">
    <text evidence="3">The sequence shown here is derived from an EMBL/GenBank/DDBJ whole genome shotgun (WGS) entry which is preliminary data.</text>
</comment>
<evidence type="ECO:0000259" key="2">
    <source>
        <dbReference type="Pfam" id="PF23866"/>
    </source>
</evidence>
<gene>
    <name evidence="3" type="ORF">RM780_16805</name>
</gene>
<sequence length="439" mass="46692">MTLLTRLRASSALWAAPVALGLVLLYFFGAFAENFRYVAGQPDYAPMVASYALTNIYALLYATASCLAAWESGRLKRDGVWQLAPARSRMRIAAQALLPVLGLAWAMALLPVAMALIREGVAPTPGSAILPLLAMTVACAHLAIGFAVGLVVPRLFATPVLALVVFYAVAVSWSQEPFWHRHVSGQFPVDLGYAELPTPEALVPHVLFAGTIALGAILLCLPLRRPLLRAAVALAAVGIALAGTLTARGIVEDWGPVPPLSTGNVAVECMGRTPRICLPAGAAADESAIAAHVTDVFEGLRHAGVPVRAPETITDSMLRWREAPASTESEWWVPLTESFGDDRLALALVSRVVDFPCRDADADPVAGRSAMLWAAGAVGADQAYLEWQRGEVQQFGDGQELLEQVVSRVAEVRTLPAAEQADWYAAETERACRSGGDAP</sequence>
<feature type="transmembrane region" description="Helical" evidence="1">
    <location>
        <begin position="92"/>
        <end position="117"/>
    </location>
</feature>
<feature type="domain" description="DUF7224" evidence="2">
    <location>
        <begin position="276"/>
        <end position="429"/>
    </location>
</feature>
<feature type="transmembrane region" description="Helical" evidence="1">
    <location>
        <begin position="230"/>
        <end position="251"/>
    </location>
</feature>